<evidence type="ECO:0000313" key="1">
    <source>
        <dbReference type="EMBL" id="OBX73761.1"/>
    </source>
</evidence>
<evidence type="ECO:0000313" key="2">
    <source>
        <dbReference type="Proteomes" id="UP000092508"/>
    </source>
</evidence>
<dbReference type="STRING" id="34059.A9308_00700"/>
<dbReference type="Proteomes" id="UP000092508">
    <property type="component" value="Unassembled WGS sequence"/>
</dbReference>
<protein>
    <recommendedName>
        <fullName evidence="3">HipA-like C-terminal domain-containing protein</fullName>
    </recommendedName>
</protein>
<accession>A0A1B8Q980</accession>
<sequence length="292" mass="33337">MAKIKLLVPDNFRAFKNWVTDKNNLNPVFVASFAHPSEKNPIDMYVKIYPMTAEDRSIFNEIAAYLMADALGIPQPQYACIAFITIAELKKNDTVGFFDTDLGKMVNACETYPVFCTSKIDKSLTAFEYSLQPHNGTPAPNVLVAELAACDGFTKAAAMDNTIAHVDRHMNNLLRTGKNKYFFIDNDQLVTKYQHHGWLVADLDVNKKYTNQLYDFAKLAFNSQQIGKLNSRMVHESQFHAQAWQDIHDELQAWIDKIYPQHDADYRDFLQFLAARCMNAHAQITSRVQLLI</sequence>
<comment type="caution">
    <text evidence="1">The sequence shown here is derived from an EMBL/GenBank/DDBJ whole genome shotgun (WGS) entry which is preliminary data.</text>
</comment>
<name>A0A1B8Q980_9GAMM</name>
<organism evidence="1 2">
    <name type="scientific">Faucicola atlantae</name>
    <dbReference type="NCBI Taxonomy" id="34059"/>
    <lineage>
        <taxon>Bacteria</taxon>
        <taxon>Pseudomonadati</taxon>
        <taxon>Pseudomonadota</taxon>
        <taxon>Gammaproteobacteria</taxon>
        <taxon>Moraxellales</taxon>
        <taxon>Moraxellaceae</taxon>
        <taxon>Faucicola</taxon>
    </lineage>
</organism>
<dbReference type="OrthoDB" id="9128719at2"/>
<dbReference type="AlphaFoldDB" id="A0A1B8Q980"/>
<proteinExistence type="predicted"/>
<reference evidence="1 2" key="1">
    <citation type="submission" date="2016-06" db="EMBL/GenBank/DDBJ databases">
        <title>Draft genome of Moraxella atlantae CCUG 66109.</title>
        <authorList>
            <person name="Salva-Serra F."/>
            <person name="Engstrom-Jakobsson H."/>
            <person name="Thorell K."/>
            <person name="Gonzales-Siles L."/>
            <person name="Karlsson R."/>
            <person name="Boulund F."/>
            <person name="Engstrand L."/>
            <person name="Kristiansson E."/>
            <person name="Moore E."/>
        </authorList>
    </citation>
    <scope>NUCLEOTIDE SEQUENCE [LARGE SCALE GENOMIC DNA]</scope>
    <source>
        <strain evidence="1 2">CCUG 66109</strain>
    </source>
</reference>
<evidence type="ECO:0008006" key="3">
    <source>
        <dbReference type="Google" id="ProtNLM"/>
    </source>
</evidence>
<dbReference type="EMBL" id="LZMZ01000051">
    <property type="protein sequence ID" value="OBX73761.1"/>
    <property type="molecule type" value="Genomic_DNA"/>
</dbReference>
<gene>
    <name evidence="1" type="ORF">A9308_00700</name>
</gene>
<dbReference type="RefSeq" id="WP_067238564.1">
    <property type="nucleotide sequence ID" value="NZ_LZMZ01000051.1"/>
</dbReference>